<accession>A0A317NLU3</accession>
<name>A0A317NLU3_9NOCA</name>
<comment type="caution">
    <text evidence="1">The sequence shown here is derived from an EMBL/GenBank/DDBJ whole genome shotgun (WGS) entry which is preliminary data.</text>
</comment>
<dbReference type="EMBL" id="QGTL01000004">
    <property type="protein sequence ID" value="PWV76441.1"/>
    <property type="molecule type" value="Genomic_DNA"/>
</dbReference>
<sequence length="44" mass="5247">MTDWQLRIPLSELRKSMELLMDYVEAATCGETLHLDNEYFWSIP</sequence>
<evidence type="ECO:0000313" key="2">
    <source>
        <dbReference type="Proteomes" id="UP000246410"/>
    </source>
</evidence>
<protein>
    <submittedName>
        <fullName evidence="1">Uncharacterized protein</fullName>
    </submittedName>
</protein>
<keyword evidence="2" id="KW-1185">Reference proteome</keyword>
<dbReference type="Proteomes" id="UP000246410">
    <property type="component" value="Unassembled WGS sequence"/>
</dbReference>
<reference evidence="1 2" key="1">
    <citation type="submission" date="2018-05" db="EMBL/GenBank/DDBJ databases">
        <title>Genomic Encyclopedia of Type Strains, Phase IV (KMG-IV): sequencing the most valuable type-strain genomes for metagenomic binning, comparative biology and taxonomic classification.</title>
        <authorList>
            <person name="Goeker M."/>
        </authorList>
    </citation>
    <scope>NUCLEOTIDE SEQUENCE [LARGE SCALE GENOMIC DNA]</scope>
    <source>
        <strain evidence="1 2">DSM 44717</strain>
    </source>
</reference>
<dbReference type="RefSeq" id="WP_261774621.1">
    <property type="nucleotide sequence ID" value="NZ_QGTL01000004.1"/>
</dbReference>
<organism evidence="1 2">
    <name type="scientific">Nocardia neocaledoniensis</name>
    <dbReference type="NCBI Taxonomy" id="236511"/>
    <lineage>
        <taxon>Bacteria</taxon>
        <taxon>Bacillati</taxon>
        <taxon>Actinomycetota</taxon>
        <taxon>Actinomycetes</taxon>
        <taxon>Mycobacteriales</taxon>
        <taxon>Nocardiaceae</taxon>
        <taxon>Nocardia</taxon>
    </lineage>
</organism>
<dbReference type="AlphaFoldDB" id="A0A317NLU3"/>
<evidence type="ECO:0000313" key="1">
    <source>
        <dbReference type="EMBL" id="PWV76441.1"/>
    </source>
</evidence>
<proteinExistence type="predicted"/>
<gene>
    <name evidence="1" type="ORF">DFR69_104549</name>
</gene>